<dbReference type="AlphaFoldDB" id="U2TQ23"/>
<evidence type="ECO:0000313" key="2">
    <source>
        <dbReference type="Proteomes" id="UP000016638"/>
    </source>
</evidence>
<proteinExistence type="predicted"/>
<keyword evidence="2" id="KW-1185">Reference proteome</keyword>
<evidence type="ECO:0000313" key="1">
    <source>
        <dbReference type="EMBL" id="ERL08203.1"/>
    </source>
</evidence>
<dbReference type="EMBL" id="AWEZ01000045">
    <property type="protein sequence ID" value="ERL08203.1"/>
    <property type="molecule type" value="Genomic_DNA"/>
</dbReference>
<accession>U2TQ23</accession>
<gene>
    <name evidence="1" type="ORF">HMPREF1316_0246</name>
</gene>
<comment type="caution">
    <text evidence="1">The sequence shown here is derived from an EMBL/GenBank/DDBJ whole genome shotgun (WGS) entry which is preliminary data.</text>
</comment>
<sequence length="38" mass="4388">MVLIHSTSLFVTRLHMTIRHVDSFSLGRTLKTAEHPRV</sequence>
<dbReference type="Proteomes" id="UP000016638">
    <property type="component" value="Unassembled WGS sequence"/>
</dbReference>
<protein>
    <submittedName>
        <fullName evidence="1">Uncharacterized protein</fullName>
    </submittedName>
</protein>
<name>U2TQ23_9ACTN</name>
<organism evidence="1 2">
    <name type="scientific">Olsenella profusa F0195</name>
    <dbReference type="NCBI Taxonomy" id="1125712"/>
    <lineage>
        <taxon>Bacteria</taxon>
        <taxon>Bacillati</taxon>
        <taxon>Actinomycetota</taxon>
        <taxon>Coriobacteriia</taxon>
        <taxon>Coriobacteriales</taxon>
        <taxon>Atopobiaceae</taxon>
        <taxon>Olsenella</taxon>
    </lineage>
</organism>
<reference evidence="1 2" key="1">
    <citation type="submission" date="2013-08" db="EMBL/GenBank/DDBJ databases">
        <authorList>
            <person name="Durkin A.S."/>
            <person name="Haft D.R."/>
            <person name="McCorrison J."/>
            <person name="Torralba M."/>
            <person name="Gillis M."/>
            <person name="Haft D.H."/>
            <person name="Methe B."/>
            <person name="Sutton G."/>
            <person name="Nelson K.E."/>
        </authorList>
    </citation>
    <scope>NUCLEOTIDE SEQUENCE [LARGE SCALE GENOMIC DNA]</scope>
    <source>
        <strain evidence="1 2">F0195</strain>
    </source>
</reference>
<dbReference type="STRING" id="1125712.HMPREF1316_0246"/>